<evidence type="ECO:0000256" key="8">
    <source>
        <dbReference type="ARBA" id="ARBA00022723"/>
    </source>
</evidence>
<evidence type="ECO:0000256" key="3">
    <source>
        <dbReference type="ARBA" id="ARBA00004229"/>
    </source>
</evidence>
<proteinExistence type="inferred from homology"/>
<evidence type="ECO:0000256" key="16">
    <source>
        <dbReference type="ARBA" id="ARBA00037917"/>
    </source>
</evidence>
<name>A0ABC8W716_9POAL</name>
<evidence type="ECO:0000256" key="12">
    <source>
        <dbReference type="ARBA" id="ARBA00022842"/>
    </source>
</evidence>
<dbReference type="SUPFAM" id="SSF53613">
    <property type="entry name" value="Ribokinase-like"/>
    <property type="match status" value="1"/>
</dbReference>
<comment type="catalytic activity">
    <reaction evidence="18">
        <text>2-(2-carboxy-4-methylthiazol-5-yl)ethyl phosphate + 4-amino-2-methyl-5-(diphosphooxymethyl)pyrimidine + 2 H(+) = thiamine phosphate + CO2 + diphosphate</text>
        <dbReference type="Rhea" id="RHEA:47848"/>
        <dbReference type="ChEBI" id="CHEBI:15378"/>
        <dbReference type="ChEBI" id="CHEBI:16526"/>
        <dbReference type="ChEBI" id="CHEBI:33019"/>
        <dbReference type="ChEBI" id="CHEBI:37575"/>
        <dbReference type="ChEBI" id="CHEBI:57841"/>
        <dbReference type="ChEBI" id="CHEBI:62890"/>
        <dbReference type="EC" id="2.5.1.3"/>
    </reaction>
</comment>
<comment type="cofactor">
    <cofactor evidence="2">
        <name>Mg(2+)</name>
        <dbReference type="ChEBI" id="CHEBI:18420"/>
    </cofactor>
</comment>
<keyword evidence="13" id="KW-0809">Transit peptide</keyword>
<sequence>MASVQPPPALLAPHRPSTAAALRFPSPTVSPRVSPSPAARPRRLAVAARAMPWPHVLTVAGSDSGAGAGIQADIKACAALGAYCSSVITAVTAQNTVGVQGVHAVPEEFVGEQLRSVLSDMSVDVVKTGMLPSAGIVKVLCESLRKFPVKALVVDPVMVSTSGDTLSGPSTLTTYRDELFPMADIVTPNIKEASKLLGDVSLLTISDMRSAAESIYKLGPKNVLVKGGDMPDSTDAIDVFFDGKEFIELRGLRIKTRNTHGTGCTLASCIAAELAKGATMLRAVEAAKKFVESALYHSKDLVIGNGPQGPFDHLFSLKSPLYKMGSLHKFNPDDLFLYAVTDSGMNKKWGRSIEDAVKAAIEGGATIVQLREKDTETREFLEAAKACVEICRSSGVPLLINDRVDVALASNADGVHVGQSDMPAWEVRELLGPGKIIGVSCKTPAQAEQAWKDGADYIGCGGVFPTTTKANNPTLGFEGLRTVCLASKLPVVAIGGINAGNAGSVMELGLPNLKGVAVVSALFNQECVATETRSLRSILMNACCRS</sequence>
<comment type="catalytic activity">
    <reaction evidence="1">
        <text>4-amino-5-hydroxymethyl-2-methylpyrimidine + ATP = 4-amino-2-methyl-5-(phosphooxymethyl)pyrimidine + ADP + H(+)</text>
        <dbReference type="Rhea" id="RHEA:23096"/>
        <dbReference type="ChEBI" id="CHEBI:15378"/>
        <dbReference type="ChEBI" id="CHEBI:16892"/>
        <dbReference type="ChEBI" id="CHEBI:30616"/>
        <dbReference type="ChEBI" id="CHEBI:58354"/>
        <dbReference type="ChEBI" id="CHEBI:456216"/>
        <dbReference type="EC" id="2.7.1.49"/>
    </reaction>
</comment>
<dbReference type="AlphaFoldDB" id="A0ABC8W716"/>
<comment type="pathway">
    <text evidence="16">Cofactor biosynthesis; thiamine diphosphate biosynthesis; 4-amino-2-methyl-5-diphosphomethylpyrimidine from 5-amino-1-(5-phospho-D-ribosyl)imidazole: step 2/3.</text>
</comment>
<evidence type="ECO:0000256" key="9">
    <source>
        <dbReference type="ARBA" id="ARBA00022741"/>
    </source>
</evidence>
<evidence type="ECO:0000256" key="17">
    <source>
        <dbReference type="ARBA" id="ARBA00047334"/>
    </source>
</evidence>
<dbReference type="EMBL" id="OZ075121">
    <property type="protein sequence ID" value="CAL4903848.1"/>
    <property type="molecule type" value="Genomic_DNA"/>
</dbReference>
<dbReference type="GO" id="GO:0008902">
    <property type="term" value="F:hydroxymethylpyrimidine kinase activity"/>
    <property type="evidence" value="ECO:0007669"/>
    <property type="project" value="UniProtKB-EC"/>
</dbReference>
<feature type="domain" description="Thiamine phosphate synthase/TenI" evidence="22">
    <location>
        <begin position="337"/>
        <end position="522"/>
    </location>
</feature>
<evidence type="ECO:0000256" key="15">
    <source>
        <dbReference type="ARBA" id="ARBA00023268"/>
    </source>
</evidence>
<reference evidence="24 25" key="2">
    <citation type="submission" date="2024-10" db="EMBL/GenBank/DDBJ databases">
        <authorList>
            <person name="Ryan C."/>
        </authorList>
    </citation>
    <scope>NUCLEOTIDE SEQUENCE [LARGE SCALE GENOMIC DNA]</scope>
</reference>
<dbReference type="HAMAP" id="MF_00097">
    <property type="entry name" value="TMP_synthase"/>
    <property type="match status" value="1"/>
</dbReference>
<dbReference type="PANTHER" id="PTHR20858:SF17">
    <property type="entry name" value="HYDROXYMETHYLPYRIMIDINE_PHOSPHOMETHYLPYRIMIDINE KINASE THI20-RELATED"/>
    <property type="match status" value="1"/>
</dbReference>
<accession>A0ABC8W716</accession>
<evidence type="ECO:0000256" key="20">
    <source>
        <dbReference type="ARBA" id="ARBA00054297"/>
    </source>
</evidence>
<dbReference type="GO" id="GO:0046872">
    <property type="term" value="F:metal ion binding"/>
    <property type="evidence" value="ECO:0007669"/>
    <property type="project" value="UniProtKB-KW"/>
</dbReference>
<keyword evidence="6" id="KW-0934">Plastid</keyword>
<dbReference type="InterPro" id="IPR034291">
    <property type="entry name" value="TMP_synthase"/>
</dbReference>
<dbReference type="FunFam" id="3.20.20.70:FF:000104">
    <property type="entry name" value="Thiamine biosynthetic bifunctional enzyme"/>
    <property type="match status" value="1"/>
</dbReference>
<evidence type="ECO:0000256" key="7">
    <source>
        <dbReference type="ARBA" id="ARBA00022679"/>
    </source>
</evidence>
<dbReference type="CDD" id="cd01169">
    <property type="entry name" value="HMPP_kinase"/>
    <property type="match status" value="1"/>
</dbReference>
<evidence type="ECO:0000256" key="14">
    <source>
        <dbReference type="ARBA" id="ARBA00022977"/>
    </source>
</evidence>
<comment type="pathway">
    <text evidence="4">Cofactor biosynthesis; thiamine diphosphate biosynthesis; thiamine phosphate from 4-amino-2-methyl-5-diphosphomethylpyrimidine and 4-methyl-5-(2-phosphoethyl)-thiazole: step 1/1.</text>
</comment>
<evidence type="ECO:0000313" key="25">
    <source>
        <dbReference type="Proteomes" id="UP001497457"/>
    </source>
</evidence>
<keyword evidence="10" id="KW-0418">Kinase</keyword>
<keyword evidence="11" id="KW-0067">ATP-binding</keyword>
<evidence type="ECO:0000256" key="4">
    <source>
        <dbReference type="ARBA" id="ARBA00005165"/>
    </source>
</evidence>
<dbReference type="SUPFAM" id="SSF51391">
    <property type="entry name" value="Thiamin phosphate synthase"/>
    <property type="match status" value="1"/>
</dbReference>
<comment type="subcellular location">
    <subcellularLocation>
        <location evidence="3">Plastid</location>
        <location evidence="3">Chloroplast</location>
    </subcellularLocation>
</comment>
<dbReference type="Pfam" id="PF02581">
    <property type="entry name" value="TMP-TENI"/>
    <property type="match status" value="1"/>
</dbReference>
<evidence type="ECO:0000259" key="23">
    <source>
        <dbReference type="Pfam" id="PF08543"/>
    </source>
</evidence>
<evidence type="ECO:0000256" key="10">
    <source>
        <dbReference type="ARBA" id="ARBA00022777"/>
    </source>
</evidence>
<keyword evidence="7" id="KW-0808">Transferase</keyword>
<evidence type="ECO:0000313" key="24">
    <source>
        <dbReference type="EMBL" id="CAL4903848.1"/>
    </source>
</evidence>
<evidence type="ECO:0008006" key="26">
    <source>
        <dbReference type="Google" id="ProtNLM"/>
    </source>
</evidence>
<evidence type="ECO:0000256" key="18">
    <source>
        <dbReference type="ARBA" id="ARBA00047851"/>
    </source>
</evidence>
<evidence type="ECO:0000259" key="22">
    <source>
        <dbReference type="Pfam" id="PF02581"/>
    </source>
</evidence>
<protein>
    <recommendedName>
        <fullName evidence="26">Thiamine-phosphate pyrophosphorylase</fullName>
    </recommendedName>
</protein>
<gene>
    <name evidence="24" type="ORF">URODEC1_LOCUS10782</name>
</gene>
<comment type="similarity">
    <text evidence="21">Belongs to the thiamine-phosphate synthase family.</text>
</comment>
<dbReference type="InterPro" id="IPR004399">
    <property type="entry name" value="HMP/HMP-P_kinase_dom"/>
</dbReference>
<comment type="catalytic activity">
    <reaction evidence="19">
        <text>2-[(2R,5Z)-2-carboxy-4-methylthiazol-5(2H)-ylidene]ethyl phosphate + 4-amino-2-methyl-5-(diphosphooxymethyl)pyrimidine + 2 H(+) = thiamine phosphate + CO2 + diphosphate</text>
        <dbReference type="Rhea" id="RHEA:47844"/>
        <dbReference type="ChEBI" id="CHEBI:15378"/>
        <dbReference type="ChEBI" id="CHEBI:16526"/>
        <dbReference type="ChEBI" id="CHEBI:33019"/>
        <dbReference type="ChEBI" id="CHEBI:37575"/>
        <dbReference type="ChEBI" id="CHEBI:57841"/>
        <dbReference type="ChEBI" id="CHEBI:62899"/>
        <dbReference type="EC" id="2.5.1.3"/>
    </reaction>
</comment>
<organism evidence="24 25">
    <name type="scientific">Urochloa decumbens</name>
    <dbReference type="NCBI Taxonomy" id="240449"/>
    <lineage>
        <taxon>Eukaryota</taxon>
        <taxon>Viridiplantae</taxon>
        <taxon>Streptophyta</taxon>
        <taxon>Embryophyta</taxon>
        <taxon>Tracheophyta</taxon>
        <taxon>Spermatophyta</taxon>
        <taxon>Magnoliopsida</taxon>
        <taxon>Liliopsida</taxon>
        <taxon>Poales</taxon>
        <taxon>Poaceae</taxon>
        <taxon>PACMAD clade</taxon>
        <taxon>Panicoideae</taxon>
        <taxon>Panicodae</taxon>
        <taxon>Paniceae</taxon>
        <taxon>Melinidinae</taxon>
        <taxon>Urochloa</taxon>
    </lineage>
</organism>
<dbReference type="GO" id="GO:0009228">
    <property type="term" value="P:thiamine biosynthetic process"/>
    <property type="evidence" value="ECO:0007669"/>
    <property type="project" value="UniProtKB-KW"/>
</dbReference>
<evidence type="ECO:0000256" key="13">
    <source>
        <dbReference type="ARBA" id="ARBA00022946"/>
    </source>
</evidence>
<evidence type="ECO:0000256" key="5">
    <source>
        <dbReference type="ARBA" id="ARBA00022528"/>
    </source>
</evidence>
<keyword evidence="8" id="KW-0479">Metal-binding</keyword>
<dbReference type="GO" id="GO:0004789">
    <property type="term" value="F:thiamine-phosphate diphosphorylase activity"/>
    <property type="evidence" value="ECO:0007669"/>
    <property type="project" value="UniProtKB-EC"/>
</dbReference>
<keyword evidence="12" id="KW-0460">Magnesium</keyword>
<evidence type="ECO:0000256" key="19">
    <source>
        <dbReference type="ARBA" id="ARBA00047883"/>
    </source>
</evidence>
<dbReference type="CDD" id="cd00564">
    <property type="entry name" value="TMP_TenI"/>
    <property type="match status" value="1"/>
</dbReference>
<dbReference type="NCBIfam" id="TIGR00097">
    <property type="entry name" value="HMP-P_kinase"/>
    <property type="match status" value="1"/>
</dbReference>
<dbReference type="InterPro" id="IPR036206">
    <property type="entry name" value="ThiamineP_synth_sf"/>
</dbReference>
<dbReference type="InterPro" id="IPR013785">
    <property type="entry name" value="Aldolase_TIM"/>
</dbReference>
<evidence type="ECO:0000256" key="11">
    <source>
        <dbReference type="ARBA" id="ARBA00022840"/>
    </source>
</evidence>
<dbReference type="GO" id="GO:0005524">
    <property type="term" value="F:ATP binding"/>
    <property type="evidence" value="ECO:0007669"/>
    <property type="project" value="UniProtKB-KW"/>
</dbReference>
<dbReference type="Proteomes" id="UP001497457">
    <property type="component" value="Chromosome 11b"/>
</dbReference>
<dbReference type="InterPro" id="IPR013749">
    <property type="entry name" value="PM/HMP-P_kinase-1"/>
</dbReference>
<dbReference type="Gene3D" id="3.40.1190.20">
    <property type="match status" value="1"/>
</dbReference>
<dbReference type="Gene3D" id="3.20.20.70">
    <property type="entry name" value="Aldolase class I"/>
    <property type="match status" value="1"/>
</dbReference>
<keyword evidence="15" id="KW-0511">Multifunctional enzyme</keyword>
<dbReference type="PANTHER" id="PTHR20858">
    <property type="entry name" value="PHOSPHOMETHYLPYRIMIDINE KINASE"/>
    <property type="match status" value="1"/>
</dbReference>
<reference evidence="25" key="1">
    <citation type="submission" date="2024-06" db="EMBL/GenBank/DDBJ databases">
        <authorList>
            <person name="Ryan C."/>
        </authorList>
    </citation>
    <scope>NUCLEOTIDE SEQUENCE [LARGE SCALE GENOMIC DNA]</scope>
</reference>
<dbReference type="FunFam" id="3.40.1190.20:FF:000040">
    <property type="entry name" value="Thiamine biosynthetic bifunctional enzyme TH1, chloroplastic"/>
    <property type="match status" value="1"/>
</dbReference>
<evidence type="ECO:0000256" key="6">
    <source>
        <dbReference type="ARBA" id="ARBA00022640"/>
    </source>
</evidence>
<dbReference type="GO" id="GO:0009507">
    <property type="term" value="C:chloroplast"/>
    <property type="evidence" value="ECO:0007669"/>
    <property type="project" value="UniProtKB-SubCell"/>
</dbReference>
<keyword evidence="14" id="KW-0784">Thiamine biosynthesis</keyword>
<keyword evidence="5" id="KW-0150">Chloroplast</keyword>
<evidence type="ECO:0000256" key="21">
    <source>
        <dbReference type="ARBA" id="ARBA00061123"/>
    </source>
</evidence>
<comment type="catalytic activity">
    <reaction evidence="17">
        <text>4-methyl-5-(2-phosphooxyethyl)-thiazole + 4-amino-2-methyl-5-(diphosphooxymethyl)pyrimidine + H(+) = thiamine phosphate + diphosphate</text>
        <dbReference type="Rhea" id="RHEA:22328"/>
        <dbReference type="ChEBI" id="CHEBI:15378"/>
        <dbReference type="ChEBI" id="CHEBI:33019"/>
        <dbReference type="ChEBI" id="CHEBI:37575"/>
        <dbReference type="ChEBI" id="CHEBI:57841"/>
        <dbReference type="ChEBI" id="CHEBI:58296"/>
        <dbReference type="EC" id="2.5.1.3"/>
    </reaction>
</comment>
<keyword evidence="9" id="KW-0547">Nucleotide-binding</keyword>
<evidence type="ECO:0000256" key="1">
    <source>
        <dbReference type="ARBA" id="ARBA00000151"/>
    </source>
</evidence>
<dbReference type="Pfam" id="PF08543">
    <property type="entry name" value="Phos_pyr_kin"/>
    <property type="match status" value="1"/>
</dbReference>
<comment type="function">
    <text evidence="20">Essential for thiamine biosynthesis. Bifunctional enzyme that catalyzes the phosphorylation of hydroxymethylpyrimidine phosphate (HMP-P) to HMP-PP and condenses 4-methyl-5-(beta-hydroxyethyl)thiazole monophosphate (THZ-P) and 2-methyl-4-amino-5-hydroxymethyl pyrimidine pyrophosphate (HMP-PP) to form thiamine monophosphate (TMP).</text>
</comment>
<dbReference type="InterPro" id="IPR022998">
    <property type="entry name" value="ThiamineP_synth_TenI"/>
</dbReference>
<dbReference type="InterPro" id="IPR029056">
    <property type="entry name" value="Ribokinase-like"/>
</dbReference>
<keyword evidence="25" id="KW-1185">Reference proteome</keyword>
<feature type="domain" description="Pyridoxamine kinase/Phosphomethylpyrimidine kinase" evidence="23">
    <location>
        <begin position="63"/>
        <end position="307"/>
    </location>
</feature>
<evidence type="ECO:0000256" key="2">
    <source>
        <dbReference type="ARBA" id="ARBA00001946"/>
    </source>
</evidence>
<dbReference type="NCBIfam" id="TIGR00693">
    <property type="entry name" value="thiE"/>
    <property type="match status" value="1"/>
</dbReference>